<accession>A0ABS9EEF0</accession>
<feature type="domain" description="Clp R" evidence="12">
    <location>
        <begin position="3"/>
        <end position="144"/>
    </location>
</feature>
<dbReference type="Gene3D" id="3.40.50.300">
    <property type="entry name" value="P-loop containing nucleotide triphosphate hydrolases"/>
    <property type="match status" value="3"/>
</dbReference>
<evidence type="ECO:0000259" key="12">
    <source>
        <dbReference type="PROSITE" id="PS51903"/>
    </source>
</evidence>
<dbReference type="InterPro" id="IPR004176">
    <property type="entry name" value="Clp_R_N"/>
</dbReference>
<evidence type="ECO:0000313" key="14">
    <source>
        <dbReference type="Proteomes" id="UP001179363"/>
    </source>
</evidence>
<dbReference type="Proteomes" id="UP001179363">
    <property type="component" value="Unassembled WGS sequence"/>
</dbReference>
<dbReference type="PROSITE" id="PS00870">
    <property type="entry name" value="CLPAB_1"/>
    <property type="match status" value="1"/>
</dbReference>
<dbReference type="Pfam" id="PF17871">
    <property type="entry name" value="AAA_lid_9"/>
    <property type="match status" value="1"/>
</dbReference>
<evidence type="ECO:0000256" key="8">
    <source>
        <dbReference type="ARBA" id="ARBA00026057"/>
    </source>
</evidence>
<evidence type="ECO:0000256" key="1">
    <source>
        <dbReference type="ARBA" id="ARBA00008675"/>
    </source>
</evidence>
<evidence type="ECO:0000256" key="3">
    <source>
        <dbReference type="ARBA" id="ARBA00022737"/>
    </source>
</evidence>
<comment type="function">
    <text evidence="11">Part of a stress-induced multi-chaperone system, it is involved in the recovery of the cell from heat-induced damage, in cooperation with DnaK, DnaJ and GrpE.</text>
</comment>
<keyword evidence="4 10" id="KW-0547">Nucleotide-binding</keyword>
<dbReference type="Pfam" id="PF10431">
    <property type="entry name" value="ClpB_D2-small"/>
    <property type="match status" value="1"/>
</dbReference>
<dbReference type="SUPFAM" id="SSF52540">
    <property type="entry name" value="P-loop containing nucleoside triphosphate hydrolases"/>
    <property type="match status" value="2"/>
</dbReference>
<protein>
    <recommendedName>
        <fullName evidence="2 11">Chaperone protein ClpB</fullName>
    </recommendedName>
</protein>
<evidence type="ECO:0000256" key="10">
    <source>
        <dbReference type="RuleBase" id="RU004432"/>
    </source>
</evidence>
<dbReference type="SMART" id="SM00382">
    <property type="entry name" value="AAA"/>
    <property type="match status" value="2"/>
</dbReference>
<dbReference type="SMART" id="SM01086">
    <property type="entry name" value="ClpB_D2-small"/>
    <property type="match status" value="1"/>
</dbReference>
<dbReference type="InterPro" id="IPR050130">
    <property type="entry name" value="ClpA_ClpB"/>
</dbReference>
<dbReference type="RefSeq" id="WP_236133404.1">
    <property type="nucleotide sequence ID" value="NZ_JAKGTH010000007.1"/>
</dbReference>
<evidence type="ECO:0000256" key="6">
    <source>
        <dbReference type="ARBA" id="ARBA00023054"/>
    </source>
</evidence>
<dbReference type="InterPro" id="IPR041546">
    <property type="entry name" value="ClpA/ClpB_AAA_lid"/>
</dbReference>
<dbReference type="Pfam" id="PF07724">
    <property type="entry name" value="AAA_2"/>
    <property type="match status" value="1"/>
</dbReference>
<evidence type="ECO:0000313" key="13">
    <source>
        <dbReference type="EMBL" id="MCF4101254.1"/>
    </source>
</evidence>
<dbReference type="Pfam" id="PF02861">
    <property type="entry name" value="Clp_N"/>
    <property type="match status" value="1"/>
</dbReference>
<dbReference type="EMBL" id="JAKGTH010000007">
    <property type="protein sequence ID" value="MCF4101254.1"/>
    <property type="molecule type" value="Genomic_DNA"/>
</dbReference>
<keyword evidence="5 10" id="KW-0067">ATP-binding</keyword>
<dbReference type="CDD" id="cd00009">
    <property type="entry name" value="AAA"/>
    <property type="match status" value="1"/>
</dbReference>
<feature type="coiled-coil region" evidence="11">
    <location>
        <begin position="410"/>
        <end position="521"/>
    </location>
</feature>
<dbReference type="PRINTS" id="PR00300">
    <property type="entry name" value="CLPPROTEASEA"/>
</dbReference>
<comment type="subcellular location">
    <subcellularLocation>
        <location evidence="11">Cytoplasm</location>
    </subcellularLocation>
</comment>
<comment type="caution">
    <text evidence="13">The sequence shown here is derived from an EMBL/GenBank/DDBJ whole genome shotgun (WGS) entry which is preliminary data.</text>
</comment>
<dbReference type="NCBIfam" id="TIGR03346">
    <property type="entry name" value="chaperone_ClpB"/>
    <property type="match status" value="1"/>
</dbReference>
<dbReference type="InterPro" id="IPR003959">
    <property type="entry name" value="ATPase_AAA_core"/>
</dbReference>
<evidence type="ECO:0000256" key="2">
    <source>
        <dbReference type="ARBA" id="ARBA00017574"/>
    </source>
</evidence>
<dbReference type="InterPro" id="IPR028299">
    <property type="entry name" value="ClpA/B_CS2"/>
</dbReference>
<proteinExistence type="inferred from homology"/>
<dbReference type="SUPFAM" id="SSF81923">
    <property type="entry name" value="Double Clp-N motif"/>
    <property type="match status" value="1"/>
</dbReference>
<evidence type="ECO:0000256" key="11">
    <source>
        <dbReference type="RuleBase" id="RU362034"/>
    </source>
</evidence>
<dbReference type="InterPro" id="IPR027417">
    <property type="entry name" value="P-loop_NTPase"/>
</dbReference>
<keyword evidence="3 9" id="KW-0677">Repeat</keyword>
<dbReference type="Pfam" id="PF00004">
    <property type="entry name" value="AAA"/>
    <property type="match status" value="1"/>
</dbReference>
<dbReference type="InterPro" id="IPR019489">
    <property type="entry name" value="Clp_ATPase_C"/>
</dbReference>
<dbReference type="PANTHER" id="PTHR11638:SF18">
    <property type="entry name" value="HEAT SHOCK PROTEIN 104"/>
    <property type="match status" value="1"/>
</dbReference>
<name>A0ABS9EEF0_9FLAO</name>
<evidence type="ECO:0000256" key="4">
    <source>
        <dbReference type="ARBA" id="ARBA00022741"/>
    </source>
</evidence>
<dbReference type="Gene3D" id="1.10.8.60">
    <property type="match status" value="1"/>
</dbReference>
<comment type="subunit">
    <text evidence="11">Homohexamer; The oligomerization is ATP-dependent.</text>
</comment>
<dbReference type="InterPro" id="IPR003593">
    <property type="entry name" value="AAA+_ATPase"/>
</dbReference>
<dbReference type="PROSITE" id="PS00871">
    <property type="entry name" value="CLPAB_2"/>
    <property type="match status" value="1"/>
</dbReference>
<dbReference type="InterPro" id="IPR017730">
    <property type="entry name" value="Chaperonin_ClpB"/>
</dbReference>
<evidence type="ECO:0000256" key="5">
    <source>
        <dbReference type="ARBA" id="ARBA00022840"/>
    </source>
</evidence>
<reference evidence="13" key="1">
    <citation type="submission" date="2022-01" db="EMBL/GenBank/DDBJ databases">
        <title>Gillisia lutea sp. nov., isolated from marine plastic residues from the Malvarosa beach (Valencia, Spain).</title>
        <authorList>
            <person name="Vidal-Verdu A."/>
            <person name="Molina-Menor E."/>
            <person name="Satari L."/>
            <person name="Pascual J."/>
            <person name="Pereto J."/>
            <person name="Porcar M."/>
        </authorList>
    </citation>
    <scope>NUCLEOTIDE SEQUENCE</scope>
    <source>
        <strain evidence="13">M10.2A</strain>
    </source>
</reference>
<dbReference type="PANTHER" id="PTHR11638">
    <property type="entry name" value="ATP-DEPENDENT CLP PROTEASE"/>
    <property type="match status" value="1"/>
</dbReference>
<dbReference type="CDD" id="cd19499">
    <property type="entry name" value="RecA-like_ClpB_Hsp104-like"/>
    <property type="match status" value="1"/>
</dbReference>
<comment type="subunit">
    <text evidence="8">Homohexamer. The oligomerization is ATP-dependent.</text>
</comment>
<dbReference type="InterPro" id="IPR036628">
    <property type="entry name" value="Clp_N_dom_sf"/>
</dbReference>
<dbReference type="InterPro" id="IPR018368">
    <property type="entry name" value="ClpA/B_CS1"/>
</dbReference>
<keyword evidence="14" id="KW-1185">Reference proteome</keyword>
<keyword evidence="11" id="KW-0963">Cytoplasm</keyword>
<keyword evidence="7 10" id="KW-0143">Chaperone</keyword>
<sequence>MNFNNFTIKSQEAIQQAQQLAQELGHQQIENEHIFKAITMVDENVTPFLLKKLNINTALFTQILDKTLESFPKVSGGEIMLSREASKTVNEAASEAKKMNDEYVAIEHLILAIFKSSSKVAQILKDQGATEKGLKQAITELRKGDRVTSQSAEETYNSLNKYAKNLNKLAEEGKLDPVIGRDEEIRRVLQILSRRTKNNPMLVGEPGVGKTAIAEGLAHRIIDGDIPENLKNKQIFSLDMGALIAGAKYKGEFEERLKAVIKEVTESEGDIVLFIDEIHTLVGAGGGQGAMDAANILKPALARGELRAIGATTLDEYQKYFEKDKALERRFQKVIVDEPDTESAISILRGIKEKYETHHKVRIKDEAIIGAVELSQRYITNRFLPDKAIDLMDEAASKLRMEINSKPEELDVLDRKVTQLEIEIEAIKRENDETKLKSLSADLANLKEERNELNARWKNEKEVVDNIQTAKSDIEYFKLEAERAEREGDYGKVAEIRYGKIKEAQERLEVLQKQLDENQDSSSLIKEEVTYEDIAEVVAKWTGVPVTKMLQSDREKLLKLEDELHKRVVGQEEAIEAVSDAVRRSRAGLQDQKKPIGTFLFLGTTGVGKTELAKALAEYLFDDESSMTRIDMSEYQERHAVSRLVGAPPGYVGYDEGGQLTEAVRRKPYSVVLLDEIEKAHPDTFNILLQVLDEGRLTDNKGRLADFKNTIIIMTSNMGAQIIQEKFETIKDVHTAMEGAKTEVLGLLKQTVRPEFINRIDDIVMFTPLSEKDIRKIVELQLKGVKKMLSQQGIVMDATQEAISYLALRGFDPQFGARPVKRVVQREVLNKLSKEILSGAINTESIILLDEFDDTLVFRNQEQVVES</sequence>
<keyword evidence="6 11" id="KW-0175">Coiled coil</keyword>
<organism evidence="13 14">
    <name type="scientific">Gillisia lutea</name>
    <dbReference type="NCBI Taxonomy" id="2909668"/>
    <lineage>
        <taxon>Bacteria</taxon>
        <taxon>Pseudomonadati</taxon>
        <taxon>Bacteroidota</taxon>
        <taxon>Flavobacteriia</taxon>
        <taxon>Flavobacteriales</taxon>
        <taxon>Flavobacteriaceae</taxon>
        <taxon>Gillisia</taxon>
    </lineage>
</organism>
<gene>
    <name evidence="11 13" type="primary">clpB</name>
    <name evidence="13" type="ORF">L1I30_06225</name>
</gene>
<dbReference type="Gene3D" id="1.10.1780.10">
    <property type="entry name" value="Clp, N-terminal domain"/>
    <property type="match status" value="1"/>
</dbReference>
<keyword evidence="11" id="KW-0346">Stress response</keyword>
<evidence type="ECO:0000256" key="9">
    <source>
        <dbReference type="PROSITE-ProRule" id="PRU01251"/>
    </source>
</evidence>
<dbReference type="InterPro" id="IPR001270">
    <property type="entry name" value="ClpA/B"/>
</dbReference>
<dbReference type="PROSITE" id="PS51903">
    <property type="entry name" value="CLP_R"/>
    <property type="match status" value="1"/>
</dbReference>
<evidence type="ECO:0000256" key="7">
    <source>
        <dbReference type="ARBA" id="ARBA00023186"/>
    </source>
</evidence>
<comment type="similarity">
    <text evidence="1 10">Belongs to the ClpA/ClpB family.</text>
</comment>